<organism evidence="2">
    <name type="scientific">Oscillatoriales cyanobacterium SpSt-418</name>
    <dbReference type="NCBI Taxonomy" id="2282169"/>
    <lineage>
        <taxon>Bacteria</taxon>
        <taxon>Bacillati</taxon>
        <taxon>Cyanobacteriota</taxon>
        <taxon>Cyanophyceae</taxon>
        <taxon>Oscillatoriophycideae</taxon>
        <taxon>Oscillatoriales</taxon>
    </lineage>
</organism>
<reference evidence="2" key="1">
    <citation type="journal article" date="2020" name="mSystems">
        <title>Genome- and Community-Level Interaction Insights into Carbon Utilization and Element Cycling Functions of Hydrothermarchaeota in Hydrothermal Sediment.</title>
        <authorList>
            <person name="Zhou Z."/>
            <person name="Liu Y."/>
            <person name="Xu W."/>
            <person name="Pan J."/>
            <person name="Luo Z.H."/>
            <person name="Li M."/>
        </authorList>
    </citation>
    <scope>NUCLEOTIDE SEQUENCE [LARGE SCALE GENOMIC DNA]</scope>
    <source>
        <strain evidence="2">SpSt-418</strain>
    </source>
</reference>
<dbReference type="InterPro" id="IPR013096">
    <property type="entry name" value="Cupin_2"/>
</dbReference>
<dbReference type="AlphaFoldDB" id="A0A7C3PTS1"/>
<accession>A0A7C3PTS1</accession>
<evidence type="ECO:0000313" key="2">
    <source>
        <dbReference type="EMBL" id="HFN01298.1"/>
    </source>
</evidence>
<sequence length="169" mass="18951">MLEIPLSSVAIQLQDEIEYGDNGMVRKYLVKDKKRQAMLICLQSGIQIPEHTSSYNAFMIIIQGCGVFWFNGQEIRLEAGTFIDLPAETLHGLTVTEDLAMLKIIDSHELKKTPLTSRPITCQEASSKKREKQTTCAESLVEILKPYLQNSGLPESTVSSICQHPVNER</sequence>
<comment type="caution">
    <text evidence="2">The sequence shown here is derived from an EMBL/GenBank/DDBJ whole genome shotgun (WGS) entry which is preliminary data.</text>
</comment>
<dbReference type="PANTHER" id="PTHR37694">
    <property type="entry name" value="SLR8022 PROTEIN"/>
    <property type="match status" value="1"/>
</dbReference>
<proteinExistence type="predicted"/>
<dbReference type="Gene3D" id="2.60.120.10">
    <property type="entry name" value="Jelly Rolls"/>
    <property type="match status" value="1"/>
</dbReference>
<protein>
    <submittedName>
        <fullName evidence="2">Cupin domain-containing protein</fullName>
    </submittedName>
</protein>
<dbReference type="PANTHER" id="PTHR37694:SF1">
    <property type="entry name" value="SLR8022 PROTEIN"/>
    <property type="match status" value="1"/>
</dbReference>
<dbReference type="SUPFAM" id="SSF51182">
    <property type="entry name" value="RmlC-like cupins"/>
    <property type="match status" value="1"/>
</dbReference>
<name>A0A7C3PTS1_9CYAN</name>
<dbReference type="InterPro" id="IPR014710">
    <property type="entry name" value="RmlC-like_jellyroll"/>
</dbReference>
<feature type="domain" description="Cupin type-2" evidence="1">
    <location>
        <begin position="39"/>
        <end position="99"/>
    </location>
</feature>
<evidence type="ECO:0000259" key="1">
    <source>
        <dbReference type="Pfam" id="PF07883"/>
    </source>
</evidence>
<dbReference type="EMBL" id="DSRU01000396">
    <property type="protein sequence ID" value="HFN01298.1"/>
    <property type="molecule type" value="Genomic_DNA"/>
</dbReference>
<dbReference type="Pfam" id="PF07883">
    <property type="entry name" value="Cupin_2"/>
    <property type="match status" value="1"/>
</dbReference>
<dbReference type="InterPro" id="IPR011051">
    <property type="entry name" value="RmlC_Cupin_sf"/>
</dbReference>
<gene>
    <name evidence="2" type="ORF">ENR64_26845</name>
</gene>